<dbReference type="GeneID" id="24957554"/>
<dbReference type="PANTHER" id="PTHR46401">
    <property type="entry name" value="GLYCOSYLTRANSFERASE WBBK-RELATED"/>
    <property type="match status" value="1"/>
</dbReference>
<accession>W8NUI3</accession>
<dbReference type="AlphaFoldDB" id="W8NUI3"/>
<dbReference type="STRING" id="195522.BD01_1327"/>
<dbReference type="EMBL" id="CP007264">
    <property type="protein sequence ID" value="AHL22938.1"/>
    <property type="molecule type" value="Genomic_DNA"/>
</dbReference>
<dbReference type="Pfam" id="PF00534">
    <property type="entry name" value="Glycos_transf_1"/>
    <property type="match status" value="1"/>
</dbReference>
<feature type="domain" description="Glycosyltransferase subfamily 4-like N-terminal" evidence="3">
    <location>
        <begin position="15"/>
        <end position="155"/>
    </location>
</feature>
<dbReference type="GO" id="GO:0016757">
    <property type="term" value="F:glycosyltransferase activity"/>
    <property type="evidence" value="ECO:0007669"/>
    <property type="project" value="InterPro"/>
</dbReference>
<keyword evidence="5" id="KW-1185">Reference proteome</keyword>
<organism evidence="4 5">
    <name type="scientific">Thermococcus nautili</name>
    <dbReference type="NCBI Taxonomy" id="195522"/>
    <lineage>
        <taxon>Archaea</taxon>
        <taxon>Methanobacteriati</taxon>
        <taxon>Methanobacteriota</taxon>
        <taxon>Thermococci</taxon>
        <taxon>Thermococcales</taxon>
        <taxon>Thermococcaceae</taxon>
        <taxon>Thermococcus</taxon>
    </lineage>
</organism>
<gene>
    <name evidence="4" type="ORF">BD01_1327</name>
</gene>
<evidence type="ECO:0000259" key="3">
    <source>
        <dbReference type="Pfam" id="PF13439"/>
    </source>
</evidence>
<evidence type="ECO:0000313" key="4">
    <source>
        <dbReference type="EMBL" id="AHL22938.1"/>
    </source>
</evidence>
<protein>
    <submittedName>
        <fullName evidence="4">Glycosyltransferase</fullName>
    </submittedName>
</protein>
<sequence>MRVCLIVRRLSTKAGGIAVYTRNLIRTLEREGHEVELSSGERFSYLLWQFFKVPLWLVRSRCDAYHAVGVIESITLPLFKPKAEKRVTIHDLIPLKHPRKGLKGLFERFFIRLGLLSARKCDVIYAVSHLTKVDLVRFAGIPEDKITVIHQPIDERFLIEPPRAGKFREPGKFMVGYISRMDYHKRHAPLVELFKQWDNPNARLLLAGTGEEFERVKKLAEGDERIKLLGFIPDEELVDFYDSLDVYVHASKYEGWGLPIVEALARGKPVIVFDDAEIPKEVKELCLRVSSLRFMEALEVLYLNRKTLRKLLARKSRGGDDEIPVRE</sequence>
<name>W8NUI3_9EURY</name>
<dbReference type="SUPFAM" id="SSF53756">
    <property type="entry name" value="UDP-Glycosyltransferase/glycogen phosphorylase"/>
    <property type="match status" value="1"/>
</dbReference>
<proteinExistence type="predicted"/>
<dbReference type="PANTHER" id="PTHR46401:SF2">
    <property type="entry name" value="GLYCOSYLTRANSFERASE WBBK-RELATED"/>
    <property type="match status" value="1"/>
</dbReference>
<dbReference type="KEGG" id="tnu:BD01_1327"/>
<dbReference type="RefSeq" id="WP_042691077.1">
    <property type="nucleotide sequence ID" value="NZ_CP007264.1"/>
</dbReference>
<dbReference type="Pfam" id="PF13439">
    <property type="entry name" value="Glyco_transf_4"/>
    <property type="match status" value="1"/>
</dbReference>
<dbReference type="InterPro" id="IPR001296">
    <property type="entry name" value="Glyco_trans_1"/>
</dbReference>
<evidence type="ECO:0000256" key="1">
    <source>
        <dbReference type="ARBA" id="ARBA00022679"/>
    </source>
</evidence>
<evidence type="ECO:0000259" key="2">
    <source>
        <dbReference type="Pfam" id="PF00534"/>
    </source>
</evidence>
<evidence type="ECO:0000313" key="5">
    <source>
        <dbReference type="Proteomes" id="UP000019434"/>
    </source>
</evidence>
<dbReference type="InterPro" id="IPR028098">
    <property type="entry name" value="Glyco_trans_4-like_N"/>
</dbReference>
<dbReference type="HOGENOM" id="CLU_822879_0_0_2"/>
<dbReference type="OrthoDB" id="132546at2157"/>
<keyword evidence="1 4" id="KW-0808">Transferase</keyword>
<dbReference type="eggNOG" id="arCOG01403">
    <property type="taxonomic scope" value="Archaea"/>
</dbReference>
<dbReference type="Proteomes" id="UP000019434">
    <property type="component" value="Chromosome"/>
</dbReference>
<dbReference type="Gene3D" id="3.40.50.2000">
    <property type="entry name" value="Glycogen Phosphorylase B"/>
    <property type="match status" value="2"/>
</dbReference>
<reference evidence="4 5" key="1">
    <citation type="submission" date="2014-02" db="EMBL/GenBank/DDBJ databases">
        <title>Genome Sequence of an Hyperthermophilic Archaeon, Thermococcus nautili 30-1, producing viral vesicles.</title>
        <authorList>
            <person name="Oberto J."/>
            <person name="Gaudin M."/>
            <person name="Cossu M."/>
            <person name="Gorlas A."/>
            <person name="Slesarev A."/>
            <person name="Marguet E."/>
            <person name="Forterre P."/>
        </authorList>
    </citation>
    <scope>NUCLEOTIDE SEQUENCE [LARGE SCALE GENOMIC DNA]</scope>
    <source>
        <strain evidence="4 5">30-1</strain>
    </source>
</reference>
<feature type="domain" description="Glycosyl transferase family 1" evidence="2">
    <location>
        <begin position="169"/>
        <end position="282"/>
    </location>
</feature>